<name>A0A7U4LG38_9SPHN</name>
<protein>
    <submittedName>
        <fullName evidence="2">Uncharacterized protein</fullName>
    </submittedName>
</protein>
<dbReference type="AlphaFoldDB" id="A0A7U4LG38"/>
<reference evidence="2 3" key="1">
    <citation type="journal article" date="2015" name="Int. J. Syst. Evol. Microbiol.">
        <title>Sphingomonas hengshuiensis sp. nov., isolated from lake wetland.</title>
        <authorList>
            <person name="Wei S."/>
            <person name="Wang T."/>
            <person name="Liu H."/>
            <person name="Zhang C."/>
            <person name="Guo J."/>
            <person name="Wang Q."/>
            <person name="Liang K."/>
            <person name="Zhang Z."/>
        </authorList>
    </citation>
    <scope>NUCLEOTIDE SEQUENCE [LARGE SCALE GENOMIC DNA]</scope>
    <source>
        <strain evidence="2 3">WHSC-8</strain>
    </source>
</reference>
<dbReference type="Proteomes" id="UP000032300">
    <property type="component" value="Chromosome"/>
</dbReference>
<evidence type="ECO:0000313" key="2">
    <source>
        <dbReference type="EMBL" id="AJP73164.1"/>
    </source>
</evidence>
<dbReference type="RefSeq" id="WP_044333861.1">
    <property type="nucleotide sequence ID" value="NZ_CP010836.1"/>
</dbReference>
<reference evidence="2 3" key="2">
    <citation type="submission" date="2015-02" db="EMBL/GenBank/DDBJ databases">
        <title>The complete genome of Sphingomonas hengshuiensis sp. WHSC-8 isolated from soil of Hengshui Lake.</title>
        <authorList>
            <person name="Wei S."/>
            <person name="Guo J."/>
            <person name="Su C."/>
            <person name="Wu R."/>
            <person name="Zhang Z."/>
            <person name="Liang K."/>
            <person name="Li H."/>
            <person name="Wang T."/>
            <person name="Liu H."/>
            <person name="Zhang C."/>
            <person name="Li Z."/>
            <person name="Wang Q."/>
            <person name="Meng J."/>
        </authorList>
    </citation>
    <scope>NUCLEOTIDE SEQUENCE [LARGE SCALE GENOMIC DNA]</scope>
    <source>
        <strain evidence="2 3">WHSC-8</strain>
    </source>
</reference>
<proteinExistence type="predicted"/>
<gene>
    <name evidence="2" type="ORF">TS85_17255</name>
</gene>
<dbReference type="KEGG" id="sphi:TS85_17255"/>
<feature type="coiled-coil region" evidence="1">
    <location>
        <begin position="105"/>
        <end position="170"/>
    </location>
</feature>
<accession>A0A7U4LG38</accession>
<keyword evidence="3" id="KW-1185">Reference proteome</keyword>
<evidence type="ECO:0000256" key="1">
    <source>
        <dbReference type="SAM" id="Coils"/>
    </source>
</evidence>
<dbReference type="EMBL" id="CP010836">
    <property type="protein sequence ID" value="AJP73164.1"/>
    <property type="molecule type" value="Genomic_DNA"/>
</dbReference>
<evidence type="ECO:0000313" key="3">
    <source>
        <dbReference type="Proteomes" id="UP000032300"/>
    </source>
</evidence>
<organism evidence="2 3">
    <name type="scientific">Sphingomonas hengshuiensis</name>
    <dbReference type="NCBI Taxonomy" id="1609977"/>
    <lineage>
        <taxon>Bacteria</taxon>
        <taxon>Pseudomonadati</taxon>
        <taxon>Pseudomonadota</taxon>
        <taxon>Alphaproteobacteria</taxon>
        <taxon>Sphingomonadales</taxon>
        <taxon>Sphingomonadaceae</taxon>
        <taxon>Sphingomonas</taxon>
    </lineage>
</organism>
<sequence>MRGVLRIKSARVPFRRAGLTFGASASLVDIRTLDGARLLALAREPLLSIEIGDGEGGFRPLPHFDAGMTAEHAQMIIDSTIEELGPIDAGAEPAATTDAGDDALQAQLRQQAELIERQNDDLAKLRDLASEAGRVQADLIRTIEQQNADMDEARTRLADAEREVTALRDSTVDAEGIIKTLRAEIATLKAPKPAKAAKVAKTETATD</sequence>
<keyword evidence="1" id="KW-0175">Coiled coil</keyword>